<gene>
    <name evidence="1" type="ORF">FK529_18480</name>
</gene>
<dbReference type="EMBL" id="VIGW01000017">
    <property type="protein sequence ID" value="TWS17856.1"/>
    <property type="molecule type" value="Genomic_DNA"/>
</dbReference>
<proteinExistence type="predicted"/>
<dbReference type="OrthoDB" id="9797989at2"/>
<dbReference type="Proteomes" id="UP000317291">
    <property type="component" value="Unassembled WGS sequence"/>
</dbReference>
<dbReference type="AlphaFoldDB" id="A0A5C5R599"/>
<reference evidence="1 2" key="1">
    <citation type="submission" date="2019-06" db="EMBL/GenBank/DDBJ databases">
        <title>Tsukamurella conjunctivitidis sp. nov., Tsukamurella assacharolytica sp. nov. and Tsukamurella sputae sp. nov. isolated from patients with conjunctivitis, bacteraemia (lymphoma) and respiratory infection (sputum) in Hong Kong.</title>
        <authorList>
            <person name="Teng J.L.L."/>
            <person name="Lee H.H."/>
            <person name="Fong J.Y.H."/>
            <person name="Fok K.M.N."/>
            <person name="Lau S.K.P."/>
            <person name="Woo P.C.Y."/>
        </authorList>
    </citation>
    <scope>NUCLEOTIDE SEQUENCE [LARGE SCALE GENOMIC DNA]</scope>
    <source>
        <strain evidence="1 2">HKU71</strain>
    </source>
</reference>
<dbReference type="InterPro" id="IPR016181">
    <property type="entry name" value="Acyl_CoA_acyltransferase"/>
</dbReference>
<sequence>MREVVRRAAGLGLAEVLVTCDESNLGSRRTAESAGGVLTRIRPVDDYGIAHGFLEPACHYWIPTTPISRTVT</sequence>
<accession>A0A5C5R599</accession>
<dbReference type="SUPFAM" id="SSF55729">
    <property type="entry name" value="Acyl-CoA N-acyltransferases (Nat)"/>
    <property type="match status" value="1"/>
</dbReference>
<evidence type="ECO:0000313" key="2">
    <source>
        <dbReference type="Proteomes" id="UP000317291"/>
    </source>
</evidence>
<evidence type="ECO:0008006" key="3">
    <source>
        <dbReference type="Google" id="ProtNLM"/>
    </source>
</evidence>
<dbReference type="RefSeq" id="WP_146563983.1">
    <property type="nucleotide sequence ID" value="NZ_VIGW01000017.1"/>
</dbReference>
<comment type="caution">
    <text evidence="1">The sequence shown here is derived from an EMBL/GenBank/DDBJ whole genome shotgun (WGS) entry which is preliminary data.</text>
</comment>
<keyword evidence="2" id="KW-1185">Reference proteome</keyword>
<protein>
    <recommendedName>
        <fullName evidence="3">GNAT family N-acetyltransferase</fullName>
    </recommendedName>
</protein>
<organism evidence="1 2">
    <name type="scientific">Tsukamurella asaccharolytica</name>
    <dbReference type="NCBI Taxonomy" id="2592067"/>
    <lineage>
        <taxon>Bacteria</taxon>
        <taxon>Bacillati</taxon>
        <taxon>Actinomycetota</taxon>
        <taxon>Actinomycetes</taxon>
        <taxon>Mycobacteriales</taxon>
        <taxon>Tsukamurellaceae</taxon>
        <taxon>Tsukamurella</taxon>
    </lineage>
</organism>
<name>A0A5C5R599_9ACTN</name>
<evidence type="ECO:0000313" key="1">
    <source>
        <dbReference type="EMBL" id="TWS17856.1"/>
    </source>
</evidence>